<dbReference type="InterPro" id="IPR043128">
    <property type="entry name" value="Rev_trsase/Diguanyl_cyclase"/>
</dbReference>
<sequence length="96" mass="10764">MQRVVGSMPEVVNHSDDILVWSHNGGARPAAGNKCCGARSGKARAVKDMPDSTNVSELQRLLVVNYLMKFIPHLAEKTHPLRMLLRQDTEWVWGQL</sequence>
<reference evidence="1 2" key="1">
    <citation type="submission" date="2023-02" db="EMBL/GenBank/DDBJ databases">
        <title>LHISI_Scaffold_Assembly.</title>
        <authorList>
            <person name="Stuart O.P."/>
            <person name="Cleave R."/>
            <person name="Magrath M.J.L."/>
            <person name="Mikheyev A.S."/>
        </authorList>
    </citation>
    <scope>NUCLEOTIDE SEQUENCE [LARGE SCALE GENOMIC DNA]</scope>
    <source>
        <strain evidence="1">Daus_M_001</strain>
        <tissue evidence="1">Leg muscle</tissue>
    </source>
</reference>
<accession>A0ABQ9H1T1</accession>
<dbReference type="Gene3D" id="3.30.70.270">
    <property type="match status" value="1"/>
</dbReference>
<evidence type="ECO:0000313" key="2">
    <source>
        <dbReference type="Proteomes" id="UP001159363"/>
    </source>
</evidence>
<proteinExistence type="predicted"/>
<dbReference type="InterPro" id="IPR043502">
    <property type="entry name" value="DNA/RNA_pol_sf"/>
</dbReference>
<name>A0ABQ9H1T1_9NEOP</name>
<dbReference type="EMBL" id="JARBHB010000007">
    <property type="protein sequence ID" value="KAJ8878238.1"/>
    <property type="molecule type" value="Genomic_DNA"/>
</dbReference>
<protein>
    <submittedName>
        <fullName evidence="1">Uncharacterized protein</fullName>
    </submittedName>
</protein>
<keyword evidence="2" id="KW-1185">Reference proteome</keyword>
<dbReference type="Proteomes" id="UP001159363">
    <property type="component" value="Chromosome 6"/>
</dbReference>
<organism evidence="1 2">
    <name type="scientific">Dryococelus australis</name>
    <dbReference type="NCBI Taxonomy" id="614101"/>
    <lineage>
        <taxon>Eukaryota</taxon>
        <taxon>Metazoa</taxon>
        <taxon>Ecdysozoa</taxon>
        <taxon>Arthropoda</taxon>
        <taxon>Hexapoda</taxon>
        <taxon>Insecta</taxon>
        <taxon>Pterygota</taxon>
        <taxon>Neoptera</taxon>
        <taxon>Polyneoptera</taxon>
        <taxon>Phasmatodea</taxon>
        <taxon>Verophasmatodea</taxon>
        <taxon>Anareolatae</taxon>
        <taxon>Phasmatidae</taxon>
        <taxon>Eurycanthinae</taxon>
        <taxon>Dryococelus</taxon>
    </lineage>
</organism>
<evidence type="ECO:0000313" key="1">
    <source>
        <dbReference type="EMBL" id="KAJ8878238.1"/>
    </source>
</evidence>
<comment type="caution">
    <text evidence="1">The sequence shown here is derived from an EMBL/GenBank/DDBJ whole genome shotgun (WGS) entry which is preliminary data.</text>
</comment>
<gene>
    <name evidence="1" type="ORF">PR048_018815</name>
</gene>
<dbReference type="SUPFAM" id="SSF56672">
    <property type="entry name" value="DNA/RNA polymerases"/>
    <property type="match status" value="1"/>
</dbReference>